<organism evidence="7 8">
    <name type="scientific">Liquorilactobacillus ghanensis DSM 18630</name>
    <dbReference type="NCBI Taxonomy" id="1423750"/>
    <lineage>
        <taxon>Bacteria</taxon>
        <taxon>Bacillati</taxon>
        <taxon>Bacillota</taxon>
        <taxon>Bacilli</taxon>
        <taxon>Lactobacillales</taxon>
        <taxon>Lactobacillaceae</taxon>
        <taxon>Liquorilactobacillus</taxon>
    </lineage>
</organism>
<proteinExistence type="predicted"/>
<dbReference type="PATRIC" id="fig|1423750.3.peg.2158"/>
<evidence type="ECO:0000256" key="4">
    <source>
        <dbReference type="ARBA" id="ARBA00022989"/>
    </source>
</evidence>
<keyword evidence="4 6" id="KW-1133">Transmembrane helix</keyword>
<feature type="transmembrane region" description="Helical" evidence="6">
    <location>
        <begin position="111"/>
        <end position="128"/>
    </location>
</feature>
<evidence type="ECO:0000256" key="2">
    <source>
        <dbReference type="ARBA" id="ARBA00022475"/>
    </source>
</evidence>
<feature type="transmembrane region" description="Helical" evidence="6">
    <location>
        <begin position="324"/>
        <end position="345"/>
    </location>
</feature>
<dbReference type="GeneID" id="98318054"/>
<dbReference type="InterPro" id="IPR002797">
    <property type="entry name" value="Polysacc_synth"/>
</dbReference>
<feature type="transmembrane region" description="Helical" evidence="6">
    <location>
        <begin position="376"/>
        <end position="395"/>
    </location>
</feature>
<keyword evidence="5 6" id="KW-0472">Membrane</keyword>
<feature type="transmembrane region" description="Helical" evidence="6">
    <location>
        <begin position="46"/>
        <end position="63"/>
    </location>
</feature>
<gene>
    <name evidence="7" type="ORF">FC89_GL002118</name>
</gene>
<feature type="transmembrane region" description="Helical" evidence="6">
    <location>
        <begin position="168"/>
        <end position="190"/>
    </location>
</feature>
<dbReference type="PANTHER" id="PTHR30250:SF11">
    <property type="entry name" value="O-ANTIGEN TRANSPORTER-RELATED"/>
    <property type="match status" value="1"/>
</dbReference>
<feature type="transmembrane region" description="Helical" evidence="6">
    <location>
        <begin position="12"/>
        <end position="34"/>
    </location>
</feature>
<evidence type="ECO:0000313" key="7">
    <source>
        <dbReference type="EMBL" id="KRM08006.1"/>
    </source>
</evidence>
<evidence type="ECO:0000313" key="8">
    <source>
        <dbReference type="Proteomes" id="UP000051451"/>
    </source>
</evidence>
<keyword evidence="8" id="KW-1185">Reference proteome</keyword>
<keyword evidence="3 6" id="KW-0812">Transmembrane</keyword>
<feature type="transmembrane region" description="Helical" evidence="6">
    <location>
        <begin position="431"/>
        <end position="448"/>
    </location>
</feature>
<comment type="caution">
    <text evidence="7">The sequence shown here is derived from an EMBL/GenBank/DDBJ whole genome shotgun (WGS) entry which is preliminary data.</text>
</comment>
<evidence type="ECO:0000256" key="5">
    <source>
        <dbReference type="ARBA" id="ARBA00023136"/>
    </source>
</evidence>
<evidence type="ECO:0000256" key="6">
    <source>
        <dbReference type="SAM" id="Phobius"/>
    </source>
</evidence>
<feature type="transmembrane region" description="Helical" evidence="6">
    <location>
        <begin position="84"/>
        <end position="105"/>
    </location>
</feature>
<dbReference type="AlphaFoldDB" id="A0A0R1VYS7"/>
<evidence type="ECO:0000256" key="3">
    <source>
        <dbReference type="ARBA" id="ARBA00022692"/>
    </source>
</evidence>
<sequence length="469" mass="53131">MDKYKKLVNNSLIFAIGNFGSKALQFILVPLYSYTLTTNQFGEVDVLTTLVSLLSPLVCLDIYDAVFRYALDRSADKKKVFNSGIIFLFGISIFLFLFFLGINLFFPLKKYLLALILLIVSMVSSLISNYARAANYVKQFAVSGILNTFSIGVLNVLMLLVWKMGVTGYLLSMILGLTISSIYLLVVLNFKNLFSFSKFSLLTLKEMIIYSIPLIPNALAWWLNSSSDRFFILFFIGASANGLYAMANKIPNILNMLSNIFFQSWQMSVVDEFYEDNSKKFISNVFNYFVSFMFLCSIGILALLKPIFRLFINGSYYSAWEVTPLVLLAVIYSSFSAFIGTMYTASKKTVPIFLTTLVGAIVNIIASLIFVKIFGINGAALANVISFLVVSVLRYRDMHSADKLNANIFNLLANHIIFAVAVLLLFFEKNIYFYMIFCLILIIVQLAINKKLLFEILNYVKKIIRRKKI</sequence>
<dbReference type="OrthoDB" id="3249502at2"/>
<dbReference type="Proteomes" id="UP000051451">
    <property type="component" value="Unassembled WGS sequence"/>
</dbReference>
<keyword evidence="2" id="KW-1003">Cell membrane</keyword>
<dbReference type="STRING" id="1423750.FC89_GL002118"/>
<feature type="transmembrane region" description="Helical" evidence="6">
    <location>
        <begin position="202"/>
        <end position="223"/>
    </location>
</feature>
<dbReference type="RefSeq" id="WP_057870790.1">
    <property type="nucleotide sequence ID" value="NZ_AZGB01000003.1"/>
</dbReference>
<feature type="transmembrane region" description="Helical" evidence="6">
    <location>
        <begin position="140"/>
        <end position="162"/>
    </location>
</feature>
<protein>
    <submittedName>
        <fullName evidence="7">Membrane protein</fullName>
    </submittedName>
</protein>
<dbReference type="Pfam" id="PF01943">
    <property type="entry name" value="Polysacc_synt"/>
    <property type="match status" value="1"/>
</dbReference>
<feature type="transmembrane region" description="Helical" evidence="6">
    <location>
        <begin position="229"/>
        <end position="247"/>
    </location>
</feature>
<feature type="transmembrane region" description="Helical" evidence="6">
    <location>
        <begin position="285"/>
        <end position="304"/>
    </location>
</feature>
<name>A0A0R1VYS7_9LACO</name>
<comment type="subcellular location">
    <subcellularLocation>
        <location evidence="1">Cell membrane</location>
        <topology evidence="1">Multi-pass membrane protein</topology>
    </subcellularLocation>
</comment>
<feature type="transmembrane region" description="Helical" evidence="6">
    <location>
        <begin position="352"/>
        <end position="370"/>
    </location>
</feature>
<evidence type="ECO:0000256" key="1">
    <source>
        <dbReference type="ARBA" id="ARBA00004651"/>
    </source>
</evidence>
<dbReference type="EMBL" id="AZGB01000003">
    <property type="protein sequence ID" value="KRM08006.1"/>
    <property type="molecule type" value="Genomic_DNA"/>
</dbReference>
<accession>A0A0R1VYS7</accession>
<dbReference type="InterPro" id="IPR050833">
    <property type="entry name" value="Poly_Biosynth_Transport"/>
</dbReference>
<feature type="transmembrane region" description="Helical" evidence="6">
    <location>
        <begin position="407"/>
        <end position="425"/>
    </location>
</feature>
<dbReference type="GO" id="GO:0005886">
    <property type="term" value="C:plasma membrane"/>
    <property type="evidence" value="ECO:0007669"/>
    <property type="project" value="UniProtKB-SubCell"/>
</dbReference>
<dbReference type="PANTHER" id="PTHR30250">
    <property type="entry name" value="PST FAMILY PREDICTED COLANIC ACID TRANSPORTER"/>
    <property type="match status" value="1"/>
</dbReference>
<reference evidence="7 8" key="1">
    <citation type="journal article" date="2015" name="Genome Announc.">
        <title>Expanding the biotechnology potential of lactobacilli through comparative genomics of 213 strains and associated genera.</title>
        <authorList>
            <person name="Sun Z."/>
            <person name="Harris H.M."/>
            <person name="McCann A."/>
            <person name="Guo C."/>
            <person name="Argimon S."/>
            <person name="Zhang W."/>
            <person name="Yang X."/>
            <person name="Jeffery I.B."/>
            <person name="Cooney J.C."/>
            <person name="Kagawa T.F."/>
            <person name="Liu W."/>
            <person name="Song Y."/>
            <person name="Salvetti E."/>
            <person name="Wrobel A."/>
            <person name="Rasinkangas P."/>
            <person name="Parkhill J."/>
            <person name="Rea M.C."/>
            <person name="O'Sullivan O."/>
            <person name="Ritari J."/>
            <person name="Douillard F.P."/>
            <person name="Paul Ross R."/>
            <person name="Yang R."/>
            <person name="Briner A.E."/>
            <person name="Felis G.E."/>
            <person name="de Vos W.M."/>
            <person name="Barrangou R."/>
            <person name="Klaenhammer T.R."/>
            <person name="Caufield P.W."/>
            <person name="Cui Y."/>
            <person name="Zhang H."/>
            <person name="O'Toole P.W."/>
        </authorList>
    </citation>
    <scope>NUCLEOTIDE SEQUENCE [LARGE SCALE GENOMIC DNA]</scope>
    <source>
        <strain evidence="7 8">DSM 18630</strain>
    </source>
</reference>